<dbReference type="Gene3D" id="3.40.50.150">
    <property type="entry name" value="Vaccinia Virus protein VP39"/>
    <property type="match status" value="1"/>
</dbReference>
<gene>
    <name evidence="1" type="ORF">NVS88_02940</name>
</gene>
<protein>
    <submittedName>
        <fullName evidence="1">Uncharacterized protein</fullName>
    </submittedName>
</protein>
<evidence type="ECO:0000313" key="2">
    <source>
        <dbReference type="Proteomes" id="UP001152755"/>
    </source>
</evidence>
<keyword evidence="2" id="KW-1185">Reference proteome</keyword>
<reference evidence="1" key="1">
    <citation type="submission" date="2022-08" db="EMBL/GenBank/DDBJ databases">
        <title>Genome analysis of Corynebacteriales strain.</title>
        <authorList>
            <person name="Lee S.D."/>
        </authorList>
    </citation>
    <scope>NUCLEOTIDE SEQUENCE</scope>
    <source>
        <strain evidence="1">D3-21</strain>
    </source>
</reference>
<evidence type="ECO:0000313" key="1">
    <source>
        <dbReference type="EMBL" id="MDG3013510.1"/>
    </source>
</evidence>
<accession>A0A9X4LY65</accession>
<comment type="caution">
    <text evidence="1">The sequence shown here is derived from an EMBL/GenBank/DDBJ whole genome shotgun (WGS) entry which is preliminary data.</text>
</comment>
<sequence>MDLGQLIDLLGDASVAGYTVTTVPVPHDCLDGFGAAYWRRPQAYLEPRVQTGMSMLALTPNHLLRDGLERLRADISSGAWQLHHADLLDRHSLDVGYRLVVADIR</sequence>
<organism evidence="1 2">
    <name type="scientific">Speluncibacter jeojiensis</name>
    <dbReference type="NCBI Taxonomy" id="2710754"/>
    <lineage>
        <taxon>Bacteria</taxon>
        <taxon>Bacillati</taxon>
        <taxon>Actinomycetota</taxon>
        <taxon>Actinomycetes</taxon>
        <taxon>Mycobacteriales</taxon>
        <taxon>Speluncibacteraceae</taxon>
        <taxon>Speluncibacter</taxon>
    </lineage>
</organism>
<dbReference type="AlphaFoldDB" id="A0A9X4LY65"/>
<dbReference type="RefSeq" id="WP_332519116.1">
    <property type="nucleotide sequence ID" value="NZ_JANRHA010000001.1"/>
</dbReference>
<dbReference type="InterPro" id="IPR029063">
    <property type="entry name" value="SAM-dependent_MTases_sf"/>
</dbReference>
<dbReference type="Proteomes" id="UP001152755">
    <property type="component" value="Unassembled WGS sequence"/>
</dbReference>
<proteinExistence type="predicted"/>
<name>A0A9X4LY65_9ACTN</name>
<dbReference type="EMBL" id="JANRHA010000001">
    <property type="protein sequence ID" value="MDG3013510.1"/>
    <property type="molecule type" value="Genomic_DNA"/>
</dbReference>